<evidence type="ECO:0000313" key="8">
    <source>
        <dbReference type="EMBL" id="PSJ53620.1"/>
    </source>
</evidence>
<keyword evidence="2" id="KW-0813">Transport</keyword>
<evidence type="ECO:0000256" key="6">
    <source>
        <dbReference type="ARBA" id="ARBA00022840"/>
    </source>
</evidence>
<keyword evidence="3" id="KW-0762">Sugar transport</keyword>
<evidence type="ECO:0000259" key="7">
    <source>
        <dbReference type="PROSITE" id="PS50893"/>
    </source>
</evidence>
<reference evidence="8 9" key="1">
    <citation type="submission" date="2018-03" db="EMBL/GenBank/DDBJ databases">
        <title>The draft genome of Mesorhizobium sp. 6GN-30.</title>
        <authorList>
            <person name="Liu L."/>
            <person name="Li L."/>
            <person name="Wang T."/>
            <person name="Zhang X."/>
            <person name="Liang L."/>
        </authorList>
    </citation>
    <scope>NUCLEOTIDE SEQUENCE [LARGE SCALE GENOMIC DNA]</scope>
    <source>
        <strain evidence="8 9">6GN30</strain>
    </source>
</reference>
<protein>
    <recommendedName>
        <fullName evidence="7">ABC transporter domain-containing protein</fullName>
    </recommendedName>
</protein>
<dbReference type="PROSITE" id="PS00211">
    <property type="entry name" value="ABC_TRANSPORTER_1"/>
    <property type="match status" value="1"/>
</dbReference>
<accession>A0A2P7RTR8</accession>
<evidence type="ECO:0000256" key="5">
    <source>
        <dbReference type="ARBA" id="ARBA00022741"/>
    </source>
</evidence>
<sequence length="501" mass="52095">MLVSLKDVDKRFGSISALSGAAIDLERGRIRAIVGENGAGKSTLAKIIAGIVPRDTGEFVLDGAAVGPWSRRQAIAAGIGFVPQALSFVSTLSIVDNHLLAGRGLRLDRAGALSRLQEAAADMDVSLDLTSPVERLSLAGRQLGEIVSAVTAGARILLLDEPTSALGPVEIDRLVRTIRRLAAAGTSVALVTHRIAEVMEGADSLTVLRGGKVILDGTTAGLDTNEVARLMVGDRDRGRATRAAATSEWRRLKVSGLMLRDEDQLILDGISLEVRQGEILAVAGVAGVSQPALAEALAGLRAVNGGRVEIDAIDVTGDPDGSTCLGLAFIPENRADGIVADLTIFENASLFEMGGKAFRRFPGMRDRSAEHDHGKRIIADFDVRPPDPDAIAGGLSGGNQQKLLVGRELARAPGVVVAHGPTQGLDLAAAATIRAALAKAAAAGAAVVVISADLDELLELGHRMIVITNGRIVAEFDLARPVDMTLLGQAMTGLNGMEIAP</sequence>
<dbReference type="SUPFAM" id="SSF52540">
    <property type="entry name" value="P-loop containing nucleoside triphosphate hydrolases"/>
    <property type="match status" value="2"/>
</dbReference>
<evidence type="ECO:0000313" key="9">
    <source>
        <dbReference type="Proteomes" id="UP000241229"/>
    </source>
</evidence>
<dbReference type="PANTHER" id="PTHR43790:SF9">
    <property type="entry name" value="GALACTOFURANOSE TRANSPORTER ATP-BINDING PROTEIN YTFR"/>
    <property type="match status" value="1"/>
</dbReference>
<dbReference type="InterPro" id="IPR027417">
    <property type="entry name" value="P-loop_NTPase"/>
</dbReference>
<evidence type="ECO:0000256" key="4">
    <source>
        <dbReference type="ARBA" id="ARBA00022737"/>
    </source>
</evidence>
<proteinExistence type="inferred from homology"/>
<dbReference type="InterPro" id="IPR003593">
    <property type="entry name" value="AAA+_ATPase"/>
</dbReference>
<keyword evidence="5" id="KW-0547">Nucleotide-binding</keyword>
<dbReference type="InterPro" id="IPR003439">
    <property type="entry name" value="ABC_transporter-like_ATP-bd"/>
</dbReference>
<dbReference type="EMBL" id="PXYK01000033">
    <property type="protein sequence ID" value="PSJ53620.1"/>
    <property type="molecule type" value="Genomic_DNA"/>
</dbReference>
<keyword evidence="9" id="KW-1185">Reference proteome</keyword>
<gene>
    <name evidence="8" type="ORF">C7I84_25370</name>
</gene>
<evidence type="ECO:0000256" key="3">
    <source>
        <dbReference type="ARBA" id="ARBA00022597"/>
    </source>
</evidence>
<dbReference type="SMART" id="SM00382">
    <property type="entry name" value="AAA"/>
    <property type="match status" value="1"/>
</dbReference>
<evidence type="ECO:0000256" key="2">
    <source>
        <dbReference type="ARBA" id="ARBA00022448"/>
    </source>
</evidence>
<dbReference type="GO" id="GO:0005524">
    <property type="term" value="F:ATP binding"/>
    <property type="evidence" value="ECO:0007669"/>
    <property type="project" value="UniProtKB-KW"/>
</dbReference>
<dbReference type="GO" id="GO:0016887">
    <property type="term" value="F:ATP hydrolysis activity"/>
    <property type="evidence" value="ECO:0007669"/>
    <property type="project" value="InterPro"/>
</dbReference>
<comment type="similarity">
    <text evidence="1">Belongs to the ABC transporter superfamily.</text>
</comment>
<keyword evidence="4" id="KW-0677">Repeat</keyword>
<dbReference type="Pfam" id="PF00005">
    <property type="entry name" value="ABC_tran"/>
    <property type="match status" value="2"/>
</dbReference>
<dbReference type="InterPro" id="IPR017871">
    <property type="entry name" value="ABC_transporter-like_CS"/>
</dbReference>
<comment type="caution">
    <text evidence="8">The sequence shown here is derived from an EMBL/GenBank/DDBJ whole genome shotgun (WGS) entry which is preliminary data.</text>
</comment>
<dbReference type="Proteomes" id="UP000241229">
    <property type="component" value="Unassembled WGS sequence"/>
</dbReference>
<dbReference type="PANTHER" id="PTHR43790">
    <property type="entry name" value="CARBOHYDRATE TRANSPORT ATP-BINDING PROTEIN MG119-RELATED"/>
    <property type="match status" value="1"/>
</dbReference>
<dbReference type="PROSITE" id="PS50893">
    <property type="entry name" value="ABC_TRANSPORTER_2"/>
    <property type="match status" value="2"/>
</dbReference>
<dbReference type="Gene3D" id="3.40.50.300">
    <property type="entry name" value="P-loop containing nucleotide triphosphate hydrolases"/>
    <property type="match status" value="2"/>
</dbReference>
<feature type="domain" description="ABC transporter" evidence="7">
    <location>
        <begin position="3"/>
        <end position="235"/>
    </location>
</feature>
<dbReference type="CDD" id="cd03216">
    <property type="entry name" value="ABC_Carb_Monos_I"/>
    <property type="match status" value="1"/>
</dbReference>
<name>A0A2P7RTR8_9HYPH</name>
<dbReference type="InterPro" id="IPR050107">
    <property type="entry name" value="ABC_carbohydrate_import_ATPase"/>
</dbReference>
<dbReference type="RefSeq" id="WP_106775009.1">
    <property type="nucleotide sequence ID" value="NZ_PXYK01000033.1"/>
</dbReference>
<organism evidence="8 9">
    <name type="scientific">Kumtagia ephedrae</name>
    <dbReference type="NCBI Taxonomy" id="2116701"/>
    <lineage>
        <taxon>Bacteria</taxon>
        <taxon>Pseudomonadati</taxon>
        <taxon>Pseudomonadota</taxon>
        <taxon>Alphaproteobacteria</taxon>
        <taxon>Hyphomicrobiales</taxon>
        <taxon>Phyllobacteriaceae</taxon>
        <taxon>Kumtagia</taxon>
    </lineage>
</organism>
<dbReference type="AlphaFoldDB" id="A0A2P7RTR8"/>
<feature type="domain" description="ABC transporter" evidence="7">
    <location>
        <begin position="252"/>
        <end position="494"/>
    </location>
</feature>
<evidence type="ECO:0000256" key="1">
    <source>
        <dbReference type="ARBA" id="ARBA00005417"/>
    </source>
</evidence>
<keyword evidence="6" id="KW-0067">ATP-binding</keyword>